<evidence type="ECO:0000256" key="1">
    <source>
        <dbReference type="SAM" id="SignalP"/>
    </source>
</evidence>
<keyword evidence="3" id="KW-1185">Reference proteome</keyword>
<organism evidence="2 3">
    <name type="scientific">Paramecium primaurelia</name>
    <dbReference type="NCBI Taxonomy" id="5886"/>
    <lineage>
        <taxon>Eukaryota</taxon>
        <taxon>Sar</taxon>
        <taxon>Alveolata</taxon>
        <taxon>Ciliophora</taxon>
        <taxon>Intramacronucleata</taxon>
        <taxon>Oligohymenophorea</taxon>
        <taxon>Peniculida</taxon>
        <taxon>Parameciidae</taxon>
        <taxon>Paramecium</taxon>
    </lineage>
</organism>
<dbReference type="EMBL" id="CAJJDM010000086">
    <property type="protein sequence ID" value="CAD8089334.1"/>
    <property type="molecule type" value="Genomic_DNA"/>
</dbReference>
<dbReference type="AlphaFoldDB" id="A0A8S1NRH1"/>
<accession>A0A8S1NRH1</accession>
<sequence length="89" mass="10560">MALFLLDLLALPCNSFLLIMNICNSKLQRHCTPLKLSKINRFKSLLVFLFLIHDNLQIQFDQFLIQVNTFLMKKQHILSQFSLIQYIFD</sequence>
<comment type="caution">
    <text evidence="2">The sequence shown here is derived from an EMBL/GenBank/DDBJ whole genome shotgun (WGS) entry which is preliminary data.</text>
</comment>
<name>A0A8S1NRH1_PARPR</name>
<evidence type="ECO:0000313" key="2">
    <source>
        <dbReference type="EMBL" id="CAD8089334.1"/>
    </source>
</evidence>
<protein>
    <submittedName>
        <fullName evidence="2">Uncharacterized protein</fullName>
    </submittedName>
</protein>
<evidence type="ECO:0000313" key="3">
    <source>
        <dbReference type="Proteomes" id="UP000688137"/>
    </source>
</evidence>
<feature type="chain" id="PRO_5035837761" evidence="1">
    <location>
        <begin position="16"/>
        <end position="89"/>
    </location>
</feature>
<gene>
    <name evidence="2" type="ORF">PPRIM_AZ9-3.1.T0830141</name>
</gene>
<feature type="signal peptide" evidence="1">
    <location>
        <begin position="1"/>
        <end position="15"/>
    </location>
</feature>
<dbReference type="Proteomes" id="UP000688137">
    <property type="component" value="Unassembled WGS sequence"/>
</dbReference>
<keyword evidence="1" id="KW-0732">Signal</keyword>
<proteinExistence type="predicted"/>
<reference evidence="2" key="1">
    <citation type="submission" date="2021-01" db="EMBL/GenBank/DDBJ databases">
        <authorList>
            <consortium name="Genoscope - CEA"/>
            <person name="William W."/>
        </authorList>
    </citation>
    <scope>NUCLEOTIDE SEQUENCE</scope>
</reference>